<keyword evidence="4" id="KW-1185">Reference proteome</keyword>
<dbReference type="Pfam" id="PF11926">
    <property type="entry name" value="DUF3444"/>
    <property type="match status" value="1"/>
</dbReference>
<feature type="compositionally biased region" description="Low complexity" evidence="1">
    <location>
        <begin position="228"/>
        <end position="239"/>
    </location>
</feature>
<dbReference type="InterPro" id="IPR024593">
    <property type="entry name" value="DUF3444"/>
</dbReference>
<feature type="domain" description="DUF3444" evidence="2">
    <location>
        <begin position="435"/>
        <end position="640"/>
    </location>
</feature>
<feature type="region of interest" description="Disordered" evidence="1">
    <location>
        <begin position="344"/>
        <end position="426"/>
    </location>
</feature>
<comment type="caution">
    <text evidence="3">The sequence shown here is derived from an EMBL/GenBank/DDBJ whole genome shotgun (WGS) entry which is preliminary data.</text>
</comment>
<dbReference type="Proteomes" id="UP000585474">
    <property type="component" value="Unassembled WGS sequence"/>
</dbReference>
<dbReference type="OrthoDB" id="10250354at2759"/>
<proteinExistence type="predicted"/>
<protein>
    <submittedName>
        <fullName evidence="3">DNAJ heat shock N-terminal domain-containing protein</fullName>
    </submittedName>
</protein>
<dbReference type="EMBL" id="BJWL01000029">
    <property type="protein sequence ID" value="GFZ21857.1"/>
    <property type="molecule type" value="Genomic_DNA"/>
</dbReference>
<evidence type="ECO:0000313" key="4">
    <source>
        <dbReference type="Proteomes" id="UP000585474"/>
    </source>
</evidence>
<dbReference type="AlphaFoldDB" id="A0A7J0HFF9"/>
<sequence>MTSDAFKLIGEAQRVLLDCQQRTLHDNKCRNSRTVAPNWVPQPVSSNPNVGKPPWTAQNHFKSKGTSQFTSFGAQHQHTQKQPQPTFPNGRQTFWTLCPFCFMRFQFYRNAVNKILSCPKCKKIFTGHEIGAPATPPVFPQQKEAPTWDAKVGPQVNVGSENRTREAAPKAGISEVNHRKGSIAEAGGKSKNSRKLGAVDVKINKDGVVKESKSPERVNGQKRKQVTESSESCNSGSSSDFEEGVPKQNLGCYGECPRRSARLKQHVSYVENLYDGDKNLMSSVDRGGLLKRAKCSGSFLATEQEAEDPLLKDETPEMNKPDSYGVNKEKDVIEVKLKESVLHKASLQNGKEETNKANGDIRATKDDHSRSPGANIESSSNSSPNVATDPKVEAGNMHANIPSSESPREEVEPATAFKGSTSGCQMSKTPQDLEAFEIPDPEFYDFYSEKLPEKFRVGQVWALYSDEDGLPKYYAQIKKIGPPSKFRLDITWLVASVPPNNAIQWVDKNMPICCGRFRLTEGRSVTYIETGTFSHKLKVEHTGEKDEYTIFPRKDEVWALYKNWNAGMTCSDLESCEYDIVQILKENDAEIKVLVLELVNGFKTVFKAQTRQRSPLTMKFSQKELLRFSHQIPAFRLTEERGGSLRGYWELDPAALPVNLLSST</sequence>
<organism evidence="3 4">
    <name type="scientific">Actinidia rufa</name>
    <dbReference type="NCBI Taxonomy" id="165716"/>
    <lineage>
        <taxon>Eukaryota</taxon>
        <taxon>Viridiplantae</taxon>
        <taxon>Streptophyta</taxon>
        <taxon>Embryophyta</taxon>
        <taxon>Tracheophyta</taxon>
        <taxon>Spermatophyta</taxon>
        <taxon>Magnoliopsida</taxon>
        <taxon>eudicotyledons</taxon>
        <taxon>Gunneridae</taxon>
        <taxon>Pentapetalae</taxon>
        <taxon>asterids</taxon>
        <taxon>Ericales</taxon>
        <taxon>Actinidiaceae</taxon>
        <taxon>Actinidia</taxon>
    </lineage>
</organism>
<keyword evidence="3" id="KW-0346">Stress response</keyword>
<evidence type="ECO:0000259" key="2">
    <source>
        <dbReference type="Pfam" id="PF11926"/>
    </source>
</evidence>
<reference evidence="3 4" key="1">
    <citation type="submission" date="2019-07" db="EMBL/GenBank/DDBJ databases">
        <title>De Novo Assembly of kiwifruit Actinidia rufa.</title>
        <authorList>
            <person name="Sugita-Konishi S."/>
            <person name="Sato K."/>
            <person name="Mori E."/>
            <person name="Abe Y."/>
            <person name="Kisaki G."/>
            <person name="Hamano K."/>
            <person name="Suezawa K."/>
            <person name="Otani M."/>
            <person name="Fukuda T."/>
            <person name="Manabe T."/>
            <person name="Gomi K."/>
            <person name="Tabuchi M."/>
            <person name="Akimitsu K."/>
            <person name="Kataoka I."/>
        </authorList>
    </citation>
    <scope>NUCLEOTIDE SEQUENCE [LARGE SCALE GENOMIC DNA]</scope>
    <source>
        <strain evidence="4">cv. Fuchu</strain>
    </source>
</reference>
<evidence type="ECO:0000256" key="1">
    <source>
        <dbReference type="SAM" id="MobiDB-lite"/>
    </source>
</evidence>
<feature type="compositionally biased region" description="Polar residues" evidence="1">
    <location>
        <begin position="376"/>
        <end position="386"/>
    </location>
</feature>
<evidence type="ECO:0000313" key="3">
    <source>
        <dbReference type="EMBL" id="GFZ21857.1"/>
    </source>
</evidence>
<accession>A0A7J0HFF9</accession>
<gene>
    <name evidence="3" type="ORF">Acr_29g0010190</name>
</gene>
<feature type="region of interest" description="Disordered" evidence="1">
    <location>
        <begin position="207"/>
        <end position="246"/>
    </location>
</feature>
<feature type="compositionally biased region" description="Basic and acidic residues" evidence="1">
    <location>
        <begin position="207"/>
        <end position="216"/>
    </location>
</feature>
<feature type="region of interest" description="Disordered" evidence="1">
    <location>
        <begin position="40"/>
        <end position="62"/>
    </location>
</feature>
<name>A0A7J0HFF9_9ERIC</name>
<dbReference type="PANTHER" id="PTHR47374">
    <property type="entry name" value="ENDOSOME ANTIGEN-LIKE PROTEIN, PUTATIVE (DUF3444)-RELATED"/>
    <property type="match status" value="1"/>
</dbReference>
<dbReference type="PANTHER" id="PTHR47374:SF6">
    <property type="entry name" value="ENDOSOME ANTIGEN-LIKE PROTEIN, PUTATIVE (DUF3444)-RELATED"/>
    <property type="match status" value="1"/>
</dbReference>